<dbReference type="InterPro" id="IPR036180">
    <property type="entry name" value="Gelsolin-like_dom_sf"/>
</dbReference>
<comment type="subcellular location">
    <subcellularLocation>
        <location evidence="1">Cytoplasmic vesicle</location>
        <location evidence="1">COPII-coated vesicle membrane</location>
        <topology evidence="1">Peripheral membrane protein</topology>
        <orientation evidence="1">Cytoplasmic side</orientation>
    </subcellularLocation>
    <subcellularLocation>
        <location evidence="1">Endoplasmic reticulum membrane</location>
        <topology evidence="1">Peripheral membrane protein</topology>
        <orientation evidence="1">Cytoplasmic side</orientation>
    </subcellularLocation>
</comment>
<comment type="function">
    <text evidence="1">Component of the coat protein complex II (COPII) which promotes the formation of transport vesicles from the endoplasmic reticulum (ER). The coat has two main functions, the physical deformation of the endoplasmic reticulum membrane into vesicles and the selection of cargo molecules.</text>
</comment>
<accession>A0A314YZZ9</accession>
<evidence type="ECO:0000313" key="3">
    <source>
        <dbReference type="EMBL" id="PQQ12060.1"/>
    </source>
</evidence>
<proteinExistence type="inferred from homology"/>
<dbReference type="GO" id="GO:0070971">
    <property type="term" value="C:endoplasmic reticulum exit site"/>
    <property type="evidence" value="ECO:0007669"/>
    <property type="project" value="TreeGrafter"/>
</dbReference>
<dbReference type="FunFam" id="1.20.120.730:FF:000007">
    <property type="entry name" value="Protein transport protein SEC23"/>
    <property type="match status" value="1"/>
</dbReference>
<evidence type="ECO:0000259" key="2">
    <source>
        <dbReference type="Pfam" id="PF04815"/>
    </source>
</evidence>
<evidence type="ECO:0000256" key="1">
    <source>
        <dbReference type="RuleBase" id="RU365030"/>
    </source>
</evidence>
<dbReference type="Proteomes" id="UP000250321">
    <property type="component" value="Unassembled WGS sequence"/>
</dbReference>
<dbReference type="GO" id="GO:0006886">
    <property type="term" value="P:intracellular protein transport"/>
    <property type="evidence" value="ECO:0007669"/>
    <property type="project" value="InterPro"/>
</dbReference>
<dbReference type="InterPro" id="IPR036175">
    <property type="entry name" value="Sec23/24_helical_dom_sf"/>
</dbReference>
<dbReference type="AlphaFoldDB" id="A0A314YZZ9"/>
<comment type="caution">
    <text evidence="3">The sequence shown here is derived from an EMBL/GenBank/DDBJ whole genome shotgun (WGS) entry which is preliminary data.</text>
</comment>
<dbReference type="Pfam" id="PF04815">
    <property type="entry name" value="Sec23_helical"/>
    <property type="match status" value="1"/>
</dbReference>
<gene>
    <name evidence="3" type="ORF">Pyn_01530</name>
</gene>
<keyword evidence="4" id="KW-1185">Reference proteome</keyword>
<dbReference type="PANTHER" id="PTHR11141">
    <property type="entry name" value="PROTEIN TRANSPORT PROTEIN SEC23"/>
    <property type="match status" value="1"/>
</dbReference>
<dbReference type="GO" id="GO:0090110">
    <property type="term" value="P:COPII-coated vesicle cargo loading"/>
    <property type="evidence" value="ECO:0007669"/>
    <property type="project" value="TreeGrafter"/>
</dbReference>
<sequence>MEHLGHEAHRHHTVVDILCAGTCPVRVPILQPLAKASGGVFVLHDDFGEAFGVNLQRASTRAAGSRGFLAIRCSDDILITQVVGPGEEAHMDTHETFKNDTSLYIQMLSVEETQSFSLSLENKRDIMTELPTVDSVSAYLASVQDEVAAVLIAKRTLLRAKNYSDAIDMRATIDERIKDIALKFGSQAPKSKLYRFPKEVSLLPELLFHLRRGPLLGSIVGHEDERSVLRNLFLNASFDLSLRMVVPRCLMHREGGTFEELPAYDLAMQSDAAVVLDHGTDVFIWLGAELAADEGKSAAALAACRTLAEELTELRKGSSQARYFVSRLIPAHKDPPYEQEARFPQLRTLTTEQRTKLKSSFLNFDEPSFCEWVRSLRVVPPEPS</sequence>
<keyword evidence="1" id="KW-0472">Membrane</keyword>
<dbReference type="InterPro" id="IPR037364">
    <property type="entry name" value="Sec23"/>
</dbReference>
<dbReference type="SUPFAM" id="SSF82754">
    <property type="entry name" value="C-terminal, gelsolin-like domain of Sec23/24"/>
    <property type="match status" value="1"/>
</dbReference>
<dbReference type="STRING" id="2094558.A0A314YZZ9"/>
<name>A0A314YZZ9_PRUYE</name>
<dbReference type="GO" id="GO:0005789">
    <property type="term" value="C:endoplasmic reticulum membrane"/>
    <property type="evidence" value="ECO:0007669"/>
    <property type="project" value="UniProtKB-SubCell"/>
</dbReference>
<keyword evidence="1" id="KW-0862">Zinc</keyword>
<keyword evidence="1" id="KW-0931">ER-Golgi transport</keyword>
<keyword evidence="1" id="KW-0813">Transport</keyword>
<reference evidence="3 4" key="1">
    <citation type="submission" date="2018-02" db="EMBL/GenBank/DDBJ databases">
        <title>Draft genome of wild Prunus yedoensis var. nudiflora.</title>
        <authorList>
            <person name="Baek S."/>
            <person name="Kim J.-H."/>
            <person name="Choi K."/>
            <person name="Kim G.-B."/>
            <person name="Cho A."/>
            <person name="Jang H."/>
            <person name="Shin C.-H."/>
            <person name="Yu H.-J."/>
            <person name="Mun J.-H."/>
        </authorList>
    </citation>
    <scope>NUCLEOTIDE SEQUENCE [LARGE SCALE GENOMIC DNA]</scope>
    <source>
        <strain evidence="4">cv. Jeju island</strain>
        <tissue evidence="3">Leaf</tissue>
    </source>
</reference>
<dbReference type="PANTHER" id="PTHR11141:SF6">
    <property type="entry name" value="PROTEIN TRANSPORT PROTEIN SEC23 A"/>
    <property type="match status" value="1"/>
</dbReference>
<comment type="similarity">
    <text evidence="1">Belongs to the SEC23/SEC24 family. SEC23 subfamily.</text>
</comment>
<dbReference type="GO" id="GO:0005096">
    <property type="term" value="F:GTPase activator activity"/>
    <property type="evidence" value="ECO:0007669"/>
    <property type="project" value="TreeGrafter"/>
</dbReference>
<organism evidence="3 4">
    <name type="scientific">Prunus yedoensis var. nudiflora</name>
    <dbReference type="NCBI Taxonomy" id="2094558"/>
    <lineage>
        <taxon>Eukaryota</taxon>
        <taxon>Viridiplantae</taxon>
        <taxon>Streptophyta</taxon>
        <taxon>Embryophyta</taxon>
        <taxon>Tracheophyta</taxon>
        <taxon>Spermatophyta</taxon>
        <taxon>Magnoliopsida</taxon>
        <taxon>eudicotyledons</taxon>
        <taxon>Gunneridae</taxon>
        <taxon>Pentapetalae</taxon>
        <taxon>rosids</taxon>
        <taxon>fabids</taxon>
        <taxon>Rosales</taxon>
        <taxon>Rosaceae</taxon>
        <taxon>Amygdaloideae</taxon>
        <taxon>Amygdaleae</taxon>
        <taxon>Prunus</taxon>
    </lineage>
</organism>
<protein>
    <recommendedName>
        <fullName evidence="1">Protein transport protein SEC23</fullName>
    </recommendedName>
</protein>
<dbReference type="GO" id="GO:0046872">
    <property type="term" value="F:metal ion binding"/>
    <property type="evidence" value="ECO:0007669"/>
    <property type="project" value="UniProtKB-KW"/>
</dbReference>
<keyword evidence="1" id="KW-0653">Protein transport</keyword>
<dbReference type="SUPFAM" id="SSF81811">
    <property type="entry name" value="Helical domain of Sec23/24"/>
    <property type="match status" value="1"/>
</dbReference>
<keyword evidence="1" id="KW-0963">Cytoplasm</keyword>
<keyword evidence="1" id="KW-0256">Endoplasmic reticulum</keyword>
<evidence type="ECO:0000313" key="4">
    <source>
        <dbReference type="Proteomes" id="UP000250321"/>
    </source>
</evidence>
<feature type="domain" description="Sec23/Sec24 helical" evidence="2">
    <location>
        <begin position="146"/>
        <end position="242"/>
    </location>
</feature>
<keyword evidence="1" id="KW-0968">Cytoplasmic vesicle</keyword>
<keyword evidence="1" id="KW-0479">Metal-binding</keyword>
<dbReference type="OrthoDB" id="3979788at2759"/>
<dbReference type="InterPro" id="IPR006900">
    <property type="entry name" value="Sec23/24_helical_dom"/>
</dbReference>
<dbReference type="EMBL" id="PJQY01000372">
    <property type="protein sequence ID" value="PQQ12060.1"/>
    <property type="molecule type" value="Genomic_DNA"/>
</dbReference>
<dbReference type="GO" id="GO:0030127">
    <property type="term" value="C:COPII vesicle coat"/>
    <property type="evidence" value="ECO:0007669"/>
    <property type="project" value="InterPro"/>
</dbReference>
<dbReference type="Gene3D" id="1.20.120.730">
    <property type="entry name" value="Sec23/Sec24 helical domain"/>
    <property type="match status" value="1"/>
</dbReference>